<keyword evidence="5 11" id="KW-0808">Transferase</keyword>
<dbReference type="UniPathway" id="UPA00253">
    <property type="reaction ID" value="UER00332"/>
</dbReference>
<proteinExistence type="inferred from homology"/>
<dbReference type="Proteomes" id="UP000250299">
    <property type="component" value="Chromosome"/>
</dbReference>
<evidence type="ECO:0000256" key="5">
    <source>
        <dbReference type="ARBA" id="ARBA00022679"/>
    </source>
</evidence>
<evidence type="ECO:0000313" key="14">
    <source>
        <dbReference type="EMBL" id="AWY41381.1"/>
    </source>
</evidence>
<dbReference type="HAMAP" id="MF_00244">
    <property type="entry name" value="NaMN_adenylyltr"/>
    <property type="match status" value="1"/>
</dbReference>
<evidence type="ECO:0000256" key="11">
    <source>
        <dbReference type="HAMAP-Rule" id="MF_00244"/>
    </source>
</evidence>
<dbReference type="EC" id="2.7.7.18" evidence="11"/>
<evidence type="ECO:0000256" key="9">
    <source>
        <dbReference type="ARBA" id="ARBA00023027"/>
    </source>
</evidence>
<dbReference type="RefSeq" id="WP_110965052.1">
    <property type="nucleotide sequence ID" value="NZ_CP029693.1"/>
</dbReference>
<evidence type="ECO:0000256" key="2">
    <source>
        <dbReference type="ARBA" id="ARBA00005019"/>
    </source>
</evidence>
<accession>A0A2Z4RJQ2</accession>
<dbReference type="GO" id="GO:0004515">
    <property type="term" value="F:nicotinate-nucleotide adenylyltransferase activity"/>
    <property type="evidence" value="ECO:0007669"/>
    <property type="project" value="UniProtKB-UniRule"/>
</dbReference>
<evidence type="ECO:0000256" key="10">
    <source>
        <dbReference type="ARBA" id="ARBA00048721"/>
    </source>
</evidence>
<evidence type="ECO:0000313" key="15">
    <source>
        <dbReference type="Proteomes" id="UP000250299"/>
    </source>
</evidence>
<keyword evidence="8 11" id="KW-0067">ATP-binding</keyword>
<evidence type="ECO:0000256" key="8">
    <source>
        <dbReference type="ARBA" id="ARBA00022840"/>
    </source>
</evidence>
<dbReference type="InterPro" id="IPR005248">
    <property type="entry name" value="NadD/NMNAT"/>
</dbReference>
<reference evidence="14 15" key="1">
    <citation type="submission" date="2018-05" db="EMBL/GenBank/DDBJ databases">
        <title>Whole genome sequence of Pseudomonas putida JBC17.</title>
        <authorList>
            <person name="Lee Y.H."/>
            <person name="David K."/>
        </authorList>
    </citation>
    <scope>NUCLEOTIDE SEQUENCE [LARGE SCALE GENOMIC DNA]</scope>
    <source>
        <strain evidence="14 15">JBC17</strain>
    </source>
</reference>
<sequence length="240" mass="26185">MASCADRSRSDLGDLDPSVPVTASAPRPRRIGVLGGTFDPVHIGHLRGALEVAESLALDELRLIPSARPPHRDLPQVSAKDRLAMVKCAVAGVAPLVVDDRELQRDKPSYTIDTLESMRAEMAEQTQVFLLLGWDAFCGLPTWHRWEELLQHCHILVLQRPDADSEPPDALRNLLAARSVSDPLALKGPSGQIAFVWQTPLAVSATQIRQLLASGKSVRFLVPDAVLAYIDAHGLYRASN</sequence>
<evidence type="ECO:0000256" key="4">
    <source>
        <dbReference type="ARBA" id="ARBA00022642"/>
    </source>
</evidence>
<feature type="domain" description="Cytidyltransferase-like" evidence="13">
    <location>
        <begin position="33"/>
        <end position="210"/>
    </location>
</feature>
<dbReference type="Pfam" id="PF01467">
    <property type="entry name" value="CTP_transf_like"/>
    <property type="match status" value="1"/>
</dbReference>
<dbReference type="AlphaFoldDB" id="A0A2Z4RJQ2"/>
<keyword evidence="4 11" id="KW-0662">Pyridine nucleotide biosynthesis</keyword>
<protein>
    <recommendedName>
        <fullName evidence="11">Probable nicotinate-nucleotide adenylyltransferase</fullName>
        <ecNumber evidence="11">2.7.7.18</ecNumber>
    </recommendedName>
    <alternativeName>
        <fullName evidence="11">Deamido-NAD(+) diphosphorylase</fullName>
    </alternativeName>
    <alternativeName>
        <fullName evidence="11">Deamido-NAD(+) pyrophosphorylase</fullName>
    </alternativeName>
    <alternativeName>
        <fullName evidence="11">Nicotinate mononucleotide adenylyltransferase</fullName>
        <shortName evidence="11">NaMN adenylyltransferase</shortName>
    </alternativeName>
</protein>
<dbReference type="GO" id="GO:0009435">
    <property type="term" value="P:NAD+ biosynthetic process"/>
    <property type="evidence" value="ECO:0007669"/>
    <property type="project" value="UniProtKB-UniRule"/>
</dbReference>
<dbReference type="Gene3D" id="3.40.50.620">
    <property type="entry name" value="HUPs"/>
    <property type="match status" value="1"/>
</dbReference>
<evidence type="ECO:0000256" key="12">
    <source>
        <dbReference type="SAM" id="MobiDB-lite"/>
    </source>
</evidence>
<evidence type="ECO:0000256" key="7">
    <source>
        <dbReference type="ARBA" id="ARBA00022741"/>
    </source>
</evidence>
<dbReference type="CDD" id="cd02165">
    <property type="entry name" value="NMNAT"/>
    <property type="match status" value="1"/>
</dbReference>
<evidence type="ECO:0000256" key="3">
    <source>
        <dbReference type="ARBA" id="ARBA00009014"/>
    </source>
</evidence>
<dbReference type="PANTHER" id="PTHR39321">
    <property type="entry name" value="NICOTINATE-NUCLEOTIDE ADENYLYLTRANSFERASE-RELATED"/>
    <property type="match status" value="1"/>
</dbReference>
<name>A0A2Z4RJQ2_PSEPU</name>
<dbReference type="InterPro" id="IPR014729">
    <property type="entry name" value="Rossmann-like_a/b/a_fold"/>
</dbReference>
<evidence type="ECO:0000259" key="13">
    <source>
        <dbReference type="Pfam" id="PF01467"/>
    </source>
</evidence>
<dbReference type="NCBIfam" id="TIGR00125">
    <property type="entry name" value="cyt_tran_rel"/>
    <property type="match status" value="1"/>
</dbReference>
<dbReference type="PANTHER" id="PTHR39321:SF3">
    <property type="entry name" value="PHOSPHOPANTETHEINE ADENYLYLTRANSFERASE"/>
    <property type="match status" value="1"/>
</dbReference>
<dbReference type="EMBL" id="CP029693">
    <property type="protein sequence ID" value="AWY41381.1"/>
    <property type="molecule type" value="Genomic_DNA"/>
</dbReference>
<evidence type="ECO:0000256" key="1">
    <source>
        <dbReference type="ARBA" id="ARBA00002324"/>
    </source>
</evidence>
<dbReference type="GO" id="GO:0005524">
    <property type="term" value="F:ATP binding"/>
    <property type="evidence" value="ECO:0007669"/>
    <property type="project" value="UniProtKB-KW"/>
</dbReference>
<dbReference type="InterPro" id="IPR004821">
    <property type="entry name" value="Cyt_trans-like"/>
</dbReference>
<feature type="region of interest" description="Disordered" evidence="12">
    <location>
        <begin position="1"/>
        <end position="26"/>
    </location>
</feature>
<gene>
    <name evidence="11" type="primary">nadD</name>
    <name evidence="14" type="ORF">DKY63_16400</name>
</gene>
<comment type="similarity">
    <text evidence="3 11">Belongs to the NadD family.</text>
</comment>
<comment type="catalytic activity">
    <reaction evidence="10 11">
        <text>nicotinate beta-D-ribonucleotide + ATP + H(+) = deamido-NAD(+) + diphosphate</text>
        <dbReference type="Rhea" id="RHEA:22860"/>
        <dbReference type="ChEBI" id="CHEBI:15378"/>
        <dbReference type="ChEBI" id="CHEBI:30616"/>
        <dbReference type="ChEBI" id="CHEBI:33019"/>
        <dbReference type="ChEBI" id="CHEBI:57502"/>
        <dbReference type="ChEBI" id="CHEBI:58437"/>
        <dbReference type="EC" id="2.7.7.18"/>
    </reaction>
</comment>
<dbReference type="NCBIfam" id="NF000839">
    <property type="entry name" value="PRK00071.1-1"/>
    <property type="match status" value="1"/>
</dbReference>
<keyword evidence="9 11" id="KW-0520">NAD</keyword>
<keyword evidence="7 11" id="KW-0547">Nucleotide-binding</keyword>
<feature type="compositionally biased region" description="Basic and acidic residues" evidence="12">
    <location>
        <begin position="1"/>
        <end position="12"/>
    </location>
</feature>
<comment type="function">
    <text evidence="1 11">Catalyzes the reversible adenylation of nicotinate mononucleotide (NaMN) to nicotinic acid adenine dinucleotide (NaAD).</text>
</comment>
<comment type="pathway">
    <text evidence="2 11">Cofactor biosynthesis; NAD(+) biosynthesis; deamido-NAD(+) from nicotinate D-ribonucleotide: step 1/1.</text>
</comment>
<organism evidence="14 15">
    <name type="scientific">Pseudomonas putida</name>
    <name type="common">Arthrobacter siderocapsulatus</name>
    <dbReference type="NCBI Taxonomy" id="303"/>
    <lineage>
        <taxon>Bacteria</taxon>
        <taxon>Pseudomonadati</taxon>
        <taxon>Pseudomonadota</taxon>
        <taxon>Gammaproteobacteria</taxon>
        <taxon>Pseudomonadales</taxon>
        <taxon>Pseudomonadaceae</taxon>
        <taxon>Pseudomonas</taxon>
    </lineage>
</organism>
<evidence type="ECO:0000256" key="6">
    <source>
        <dbReference type="ARBA" id="ARBA00022695"/>
    </source>
</evidence>
<dbReference type="NCBIfam" id="TIGR00482">
    <property type="entry name" value="nicotinate (nicotinamide) nucleotide adenylyltransferase"/>
    <property type="match status" value="1"/>
</dbReference>
<dbReference type="OrthoDB" id="5295945at2"/>
<keyword evidence="6 11" id="KW-0548">Nucleotidyltransferase</keyword>
<dbReference type="NCBIfam" id="NF000840">
    <property type="entry name" value="PRK00071.1-3"/>
    <property type="match status" value="1"/>
</dbReference>
<dbReference type="SUPFAM" id="SSF52374">
    <property type="entry name" value="Nucleotidylyl transferase"/>
    <property type="match status" value="1"/>
</dbReference>